<evidence type="ECO:0000313" key="3">
    <source>
        <dbReference type="Proteomes" id="UP000199417"/>
    </source>
</evidence>
<evidence type="ECO:0000256" key="1">
    <source>
        <dbReference type="SAM" id="Phobius"/>
    </source>
</evidence>
<feature type="transmembrane region" description="Helical" evidence="1">
    <location>
        <begin position="25"/>
        <end position="46"/>
    </location>
</feature>
<reference evidence="2 3" key="1">
    <citation type="submission" date="2016-10" db="EMBL/GenBank/DDBJ databases">
        <authorList>
            <person name="de Groot N.N."/>
        </authorList>
    </citation>
    <scope>NUCLEOTIDE SEQUENCE [LARGE SCALE GENOMIC DNA]</scope>
    <source>
        <strain evidence="2 3">JCM 11308</strain>
    </source>
</reference>
<keyword evidence="1" id="KW-0472">Membrane</keyword>
<protein>
    <recommendedName>
        <fullName evidence="4">DUF1109 domain-containing protein</fullName>
    </recommendedName>
</protein>
<evidence type="ECO:0000313" key="2">
    <source>
        <dbReference type="EMBL" id="SDD25930.1"/>
    </source>
</evidence>
<dbReference type="Proteomes" id="UP000199417">
    <property type="component" value="Unassembled WGS sequence"/>
</dbReference>
<name>A0A1G6TA38_9NOCA</name>
<dbReference type="EMBL" id="FNAB01000003">
    <property type="protein sequence ID" value="SDD25930.1"/>
    <property type="molecule type" value="Genomic_DNA"/>
</dbReference>
<dbReference type="AlphaFoldDB" id="A0A1G6TA38"/>
<evidence type="ECO:0008006" key="4">
    <source>
        <dbReference type="Google" id="ProtNLM"/>
    </source>
</evidence>
<sequence length="142" mass="15812">MLVLAVAGLVWSIRTLYVVGQDRRWSWWILPVPLAVVGVLAIDFLLPPPTFDEMRPQFEQTAHDLLASPELSRANLEIGPFDILYASKGDNGTVYFVDAPYFASSTSIGWAYSPNGKPAGFDDFSSTHIGGPWYKFTAVWRT</sequence>
<proteinExistence type="predicted"/>
<organism evidence="2 3">
    <name type="scientific">Rhodococcus tukisamuensis</name>
    <dbReference type="NCBI Taxonomy" id="168276"/>
    <lineage>
        <taxon>Bacteria</taxon>
        <taxon>Bacillati</taxon>
        <taxon>Actinomycetota</taxon>
        <taxon>Actinomycetes</taxon>
        <taxon>Mycobacteriales</taxon>
        <taxon>Nocardiaceae</taxon>
        <taxon>Rhodococcus</taxon>
    </lineage>
</organism>
<keyword evidence="3" id="KW-1185">Reference proteome</keyword>
<gene>
    <name evidence="2" type="ORF">SAMN05444580_103451</name>
</gene>
<keyword evidence="1" id="KW-0812">Transmembrane</keyword>
<keyword evidence="1" id="KW-1133">Transmembrane helix</keyword>
<accession>A0A1G6TA38</accession>